<dbReference type="EMBL" id="BTGU01018656">
    <property type="protein sequence ID" value="GMN74427.1"/>
    <property type="molecule type" value="Genomic_DNA"/>
</dbReference>
<dbReference type="Proteomes" id="UP001187192">
    <property type="component" value="Unassembled WGS sequence"/>
</dbReference>
<organism evidence="2 3">
    <name type="scientific">Ficus carica</name>
    <name type="common">Common fig</name>
    <dbReference type="NCBI Taxonomy" id="3494"/>
    <lineage>
        <taxon>Eukaryota</taxon>
        <taxon>Viridiplantae</taxon>
        <taxon>Streptophyta</taxon>
        <taxon>Embryophyta</taxon>
        <taxon>Tracheophyta</taxon>
        <taxon>Spermatophyta</taxon>
        <taxon>Magnoliopsida</taxon>
        <taxon>eudicotyledons</taxon>
        <taxon>Gunneridae</taxon>
        <taxon>Pentapetalae</taxon>
        <taxon>rosids</taxon>
        <taxon>fabids</taxon>
        <taxon>Rosales</taxon>
        <taxon>Moraceae</taxon>
        <taxon>Ficeae</taxon>
        <taxon>Ficus</taxon>
    </lineage>
</organism>
<protein>
    <submittedName>
        <fullName evidence="2">Uncharacterized protein</fullName>
    </submittedName>
</protein>
<gene>
    <name evidence="2" type="ORF">TIFTF001_055803</name>
</gene>
<evidence type="ECO:0000256" key="1">
    <source>
        <dbReference type="SAM" id="MobiDB-lite"/>
    </source>
</evidence>
<keyword evidence="3" id="KW-1185">Reference proteome</keyword>
<name>A0AA88EGD6_FICCA</name>
<comment type="caution">
    <text evidence="2">The sequence shown here is derived from an EMBL/GenBank/DDBJ whole genome shotgun (WGS) entry which is preliminary data.</text>
</comment>
<reference evidence="2" key="1">
    <citation type="submission" date="2023-07" db="EMBL/GenBank/DDBJ databases">
        <title>draft genome sequence of fig (Ficus carica).</title>
        <authorList>
            <person name="Takahashi T."/>
            <person name="Nishimura K."/>
        </authorList>
    </citation>
    <scope>NUCLEOTIDE SEQUENCE</scope>
</reference>
<evidence type="ECO:0000313" key="2">
    <source>
        <dbReference type="EMBL" id="GMN74427.1"/>
    </source>
</evidence>
<proteinExistence type="predicted"/>
<dbReference type="AlphaFoldDB" id="A0AA88EGD6"/>
<feature type="compositionally biased region" description="Polar residues" evidence="1">
    <location>
        <begin position="37"/>
        <end position="46"/>
    </location>
</feature>
<feature type="region of interest" description="Disordered" evidence="1">
    <location>
        <begin position="31"/>
        <end position="53"/>
    </location>
</feature>
<sequence length="192" mass="20902">MPDPVVHYHALTVVVTEVVTTFDQSEVSQGMPVASTHGLQSDSSSPGAWGPRIPDKDLDENRACLSGDNVGASDQPTRTELSVYSRTSISGAKPIRRISSFQRAVVTKFDDRLTSEVAESSQWSDHVQASQDTINKLVEVICHAFSGNAAAWGYSNRIEKQVASLATEVKKSRDVEKARKAEELATKAEEAR</sequence>
<accession>A0AA88EGD6</accession>
<evidence type="ECO:0000313" key="3">
    <source>
        <dbReference type="Proteomes" id="UP001187192"/>
    </source>
</evidence>